<evidence type="ECO:0000256" key="2">
    <source>
        <dbReference type="SAM" id="MobiDB-lite"/>
    </source>
</evidence>
<reference evidence="3" key="1">
    <citation type="submission" date="2016-03" db="EMBL/GenBank/DDBJ databases">
        <title>Mechanisms controlling the formation of the plant cell surface in tip-growing cells are functionally conserved among land plants.</title>
        <authorList>
            <person name="Honkanen S."/>
            <person name="Jones V.A."/>
            <person name="Morieri G."/>
            <person name="Champion C."/>
            <person name="Hetherington A.J."/>
            <person name="Kelly S."/>
            <person name="Saint-Marcoux D."/>
            <person name="Proust H."/>
            <person name="Prescott H."/>
            <person name="Dolan L."/>
        </authorList>
    </citation>
    <scope>NUCLEOTIDE SEQUENCE [LARGE SCALE GENOMIC DNA]</scope>
    <source>
        <tissue evidence="3">Whole gametophyte</tissue>
    </source>
</reference>
<comment type="caution">
    <text evidence="3">The sequence shown here is derived from an EMBL/GenBank/DDBJ whole genome shotgun (WGS) entry which is preliminary data.</text>
</comment>
<sequence length="173" mass="19477">MGLLTKEEEKRFPKEREILTAESSEGTEDENRPPSIPPQTTARGPVQMVVVQSQEKPERRLARPKKRAKRRMVTVEVSDNSVEKTVAPIVNTAEVAVGGRSLRGGKQKIGAADHYCGEARLEHVKELATLEARRAEEARIAEELRGKLADTKTAEEELRREISKIEAKYEMEF</sequence>
<dbReference type="AlphaFoldDB" id="A0A176WLJ4"/>
<evidence type="ECO:0000313" key="3">
    <source>
        <dbReference type="EMBL" id="OAE33493.1"/>
    </source>
</evidence>
<protein>
    <submittedName>
        <fullName evidence="3">Uncharacterized protein</fullName>
    </submittedName>
</protein>
<keyword evidence="1" id="KW-0175">Coiled coil</keyword>
<gene>
    <name evidence="3" type="ORF">AXG93_3822s1510</name>
</gene>
<dbReference type="EMBL" id="LVLJ01000653">
    <property type="protein sequence ID" value="OAE33493.1"/>
    <property type="molecule type" value="Genomic_DNA"/>
</dbReference>
<organism evidence="3 4">
    <name type="scientific">Marchantia polymorpha subsp. ruderalis</name>
    <dbReference type="NCBI Taxonomy" id="1480154"/>
    <lineage>
        <taxon>Eukaryota</taxon>
        <taxon>Viridiplantae</taxon>
        <taxon>Streptophyta</taxon>
        <taxon>Embryophyta</taxon>
        <taxon>Marchantiophyta</taxon>
        <taxon>Marchantiopsida</taxon>
        <taxon>Marchantiidae</taxon>
        <taxon>Marchantiales</taxon>
        <taxon>Marchantiaceae</taxon>
        <taxon>Marchantia</taxon>
    </lineage>
</organism>
<feature type="compositionally biased region" description="Basic residues" evidence="2">
    <location>
        <begin position="62"/>
        <end position="72"/>
    </location>
</feature>
<keyword evidence="4" id="KW-1185">Reference proteome</keyword>
<feature type="region of interest" description="Disordered" evidence="2">
    <location>
        <begin position="1"/>
        <end position="74"/>
    </location>
</feature>
<name>A0A176WLJ4_MARPO</name>
<evidence type="ECO:0000256" key="1">
    <source>
        <dbReference type="SAM" id="Coils"/>
    </source>
</evidence>
<feature type="coiled-coil region" evidence="1">
    <location>
        <begin position="127"/>
        <end position="168"/>
    </location>
</feature>
<evidence type="ECO:0000313" key="4">
    <source>
        <dbReference type="Proteomes" id="UP000077202"/>
    </source>
</evidence>
<dbReference type="Proteomes" id="UP000077202">
    <property type="component" value="Unassembled WGS sequence"/>
</dbReference>
<proteinExistence type="predicted"/>
<accession>A0A176WLJ4</accession>
<feature type="compositionally biased region" description="Basic and acidic residues" evidence="2">
    <location>
        <begin position="1"/>
        <end position="19"/>
    </location>
</feature>